<accession>A0A7N0SW68</accession>
<dbReference type="InterPro" id="IPR052370">
    <property type="entry name" value="Meta-cleavage_hydrolase"/>
</dbReference>
<dbReference type="PRINTS" id="PR00111">
    <property type="entry name" value="ABHYDROLASE"/>
</dbReference>
<name>A0A7N0SW68_KALFE</name>
<dbReference type="EnsemblPlants" id="Kaladp0008s0395.1.v1.1">
    <property type="protein sequence ID" value="Kaladp0008s0395.1.v1.1"/>
    <property type="gene ID" value="Kaladp0008s0395.v1.1"/>
</dbReference>
<dbReference type="AlphaFoldDB" id="A0A7N0SW68"/>
<dbReference type="Gramene" id="Kaladp0008s0395.1.v1.1">
    <property type="protein sequence ID" value="Kaladp0008s0395.1.v1.1"/>
    <property type="gene ID" value="Kaladp0008s0395.v1.1"/>
</dbReference>
<dbReference type="Pfam" id="PF00561">
    <property type="entry name" value="Abhydrolase_1"/>
    <property type="match status" value="1"/>
</dbReference>
<evidence type="ECO:0000259" key="1">
    <source>
        <dbReference type="Pfam" id="PF00561"/>
    </source>
</evidence>
<organism evidence="2 3">
    <name type="scientific">Kalanchoe fedtschenkoi</name>
    <name type="common">Lavender scallops</name>
    <name type="synonym">South American air plant</name>
    <dbReference type="NCBI Taxonomy" id="63787"/>
    <lineage>
        <taxon>Eukaryota</taxon>
        <taxon>Viridiplantae</taxon>
        <taxon>Streptophyta</taxon>
        <taxon>Embryophyta</taxon>
        <taxon>Tracheophyta</taxon>
        <taxon>Spermatophyta</taxon>
        <taxon>Magnoliopsida</taxon>
        <taxon>eudicotyledons</taxon>
        <taxon>Gunneridae</taxon>
        <taxon>Pentapetalae</taxon>
        <taxon>Saxifragales</taxon>
        <taxon>Crassulaceae</taxon>
        <taxon>Kalanchoe</taxon>
    </lineage>
</organism>
<dbReference type="Proteomes" id="UP000594263">
    <property type="component" value="Unplaced"/>
</dbReference>
<evidence type="ECO:0000313" key="2">
    <source>
        <dbReference type="EnsemblPlants" id="Kaladp0008s0395.1.v1.1"/>
    </source>
</evidence>
<dbReference type="Gene3D" id="3.40.50.1820">
    <property type="entry name" value="alpha/beta hydrolase"/>
    <property type="match status" value="1"/>
</dbReference>
<dbReference type="SUPFAM" id="SSF53474">
    <property type="entry name" value="alpha/beta-Hydrolases"/>
    <property type="match status" value="1"/>
</dbReference>
<dbReference type="OMA" id="FPRAGHF"/>
<dbReference type="InterPro" id="IPR029058">
    <property type="entry name" value="AB_hydrolase_fold"/>
</dbReference>
<reference evidence="2" key="1">
    <citation type="submission" date="2021-01" db="UniProtKB">
        <authorList>
            <consortium name="EnsemblPlants"/>
        </authorList>
    </citation>
    <scope>IDENTIFICATION</scope>
</reference>
<dbReference type="PANTHER" id="PTHR43139">
    <property type="entry name" value="SI:DKEY-122A22.2"/>
    <property type="match status" value="1"/>
</dbReference>
<keyword evidence="3" id="KW-1185">Reference proteome</keyword>
<proteinExistence type="predicted"/>
<protein>
    <recommendedName>
        <fullName evidence="1">AB hydrolase-1 domain-containing protein</fullName>
    </recommendedName>
</protein>
<evidence type="ECO:0000313" key="3">
    <source>
        <dbReference type="Proteomes" id="UP000594263"/>
    </source>
</evidence>
<feature type="domain" description="AB hydrolase-1" evidence="1">
    <location>
        <begin position="58"/>
        <end position="292"/>
    </location>
</feature>
<sequence>MSDREVAAAASCFSITPFLSNLIHRSFVASGLHIQTMPIDDLTTLEFWAPKHTSPDKPNLLLVHGFGPVAMWQWRRQAVHFSPHFNVYVPNLVFFGGSFTKSAERSEFFQAKCVARLLEKLGVERFSAVGTSYGGFVSYNLARMFPERVQKLVIASSAVNMVKGDNVELAKRAQVDDSRALMLPSTVANFRKLTSLAVYKFPKAIPNFLFNDMLRNLYSEYRDEKMELLNGLSLVHNEAPKVSPIEQDVLLVWGDQDGIFPLPKAVELEKLLGGKAKLEVIKNAAHMPQVEKYDEFNKIVGKFLLGESS</sequence>
<dbReference type="PANTHER" id="PTHR43139:SF52">
    <property type="entry name" value="SI:DKEY-122A22.2"/>
    <property type="match status" value="1"/>
</dbReference>
<dbReference type="InterPro" id="IPR000073">
    <property type="entry name" value="AB_hydrolase_1"/>
</dbReference>